<dbReference type="GO" id="GO:0070824">
    <property type="term" value="C:SHREC complex"/>
    <property type="evidence" value="ECO:0007669"/>
    <property type="project" value="InterPro"/>
</dbReference>
<dbReference type="PANTHER" id="PTHR38046">
    <property type="entry name" value="CRYPTIC LOCI REGULATOR 2"/>
    <property type="match status" value="1"/>
</dbReference>
<dbReference type="Pfam" id="PF16761">
    <property type="entry name" value="Clr2_transil"/>
    <property type="match status" value="1"/>
</dbReference>
<sequence length="188" mass="21331">MSHQSKMNPASATQSKSVPHYLQSLVTGHFISWATSDASHPPTRPQDLQHRTSTEYYEEVLEDSKALNNYLEQLGTYIAETVYGYTDGPYFMDGLPDGYKLYRHHSKPKTTKKPRTDLYLYGPKGKPFRSCNEFMMHGVWLMGGGPQNPELCKCKYCGTVDSQILINKVHRLPGIRQVKKGTTHHHSG</sequence>
<proteinExistence type="predicted"/>
<keyword evidence="3" id="KW-1185">Reference proteome</keyword>
<feature type="domain" description="Cryptic loci regulator 2 N-terminal" evidence="1">
    <location>
        <begin position="90"/>
        <end position="157"/>
    </location>
</feature>
<dbReference type="OrthoDB" id="2421327at2759"/>
<reference evidence="2 3" key="1">
    <citation type="submission" date="2014-11" db="EMBL/GenBank/DDBJ databases">
        <authorList>
            <person name="Wibberg Daniel"/>
        </authorList>
    </citation>
    <scope>NUCLEOTIDE SEQUENCE [LARGE SCALE GENOMIC DNA]</scope>
    <source>
        <strain evidence="2">Rhizoctonia solani AG1-IB 7/3/14</strain>
    </source>
</reference>
<dbReference type="Proteomes" id="UP000059188">
    <property type="component" value="Unassembled WGS sequence"/>
</dbReference>
<protein>
    <recommendedName>
        <fullName evidence="1">Cryptic loci regulator 2 N-terminal domain-containing protein</fullName>
    </recommendedName>
</protein>
<organism evidence="2 3">
    <name type="scientific">Thanatephorus cucumeris (strain AG1-IB / isolate 7/3/14)</name>
    <name type="common">Lettuce bottom rot fungus</name>
    <name type="synonym">Rhizoctonia solani</name>
    <dbReference type="NCBI Taxonomy" id="1108050"/>
    <lineage>
        <taxon>Eukaryota</taxon>
        <taxon>Fungi</taxon>
        <taxon>Dikarya</taxon>
        <taxon>Basidiomycota</taxon>
        <taxon>Agaricomycotina</taxon>
        <taxon>Agaricomycetes</taxon>
        <taxon>Cantharellales</taxon>
        <taxon>Ceratobasidiaceae</taxon>
        <taxon>Rhizoctonia</taxon>
        <taxon>Rhizoctonia solani AG-1</taxon>
    </lineage>
</organism>
<evidence type="ECO:0000313" key="3">
    <source>
        <dbReference type="Proteomes" id="UP000059188"/>
    </source>
</evidence>
<evidence type="ECO:0000259" key="1">
    <source>
        <dbReference type="Pfam" id="PF16761"/>
    </source>
</evidence>
<dbReference type="EMBL" id="LN679106">
    <property type="protein sequence ID" value="CEL62610.1"/>
    <property type="molecule type" value="Genomic_DNA"/>
</dbReference>
<dbReference type="STRING" id="1108050.A0A0B7FY33"/>
<name>A0A0B7FY33_THACB</name>
<dbReference type="InterPro" id="IPR031915">
    <property type="entry name" value="Clr2_N"/>
</dbReference>
<dbReference type="GO" id="GO:0033553">
    <property type="term" value="C:rDNA heterochromatin"/>
    <property type="evidence" value="ECO:0007669"/>
    <property type="project" value="TreeGrafter"/>
</dbReference>
<accession>A0A0B7FY33</accession>
<gene>
    <name evidence="2" type="ORF">RSOLAG1IB_04966</name>
</gene>
<dbReference type="GO" id="GO:0031934">
    <property type="term" value="C:mating-type region heterochromatin"/>
    <property type="evidence" value="ECO:0007669"/>
    <property type="project" value="TreeGrafter"/>
</dbReference>
<evidence type="ECO:0000313" key="2">
    <source>
        <dbReference type="EMBL" id="CEL62610.1"/>
    </source>
</evidence>
<dbReference type="AlphaFoldDB" id="A0A0B7FY33"/>
<dbReference type="PANTHER" id="PTHR38046:SF1">
    <property type="entry name" value="CRYPTIC LOCI REGULATOR 2"/>
    <property type="match status" value="1"/>
</dbReference>
<dbReference type="InterPro" id="IPR038986">
    <property type="entry name" value="Clr2"/>
</dbReference>
<dbReference type="GO" id="GO:0030466">
    <property type="term" value="P:silent mating-type cassette heterochromatin formation"/>
    <property type="evidence" value="ECO:0007669"/>
    <property type="project" value="TreeGrafter"/>
</dbReference>